<dbReference type="Proteomes" id="UP000053477">
    <property type="component" value="Unassembled WGS sequence"/>
</dbReference>
<keyword evidence="2" id="KW-0560">Oxidoreductase</keyword>
<dbReference type="EMBL" id="KQ085942">
    <property type="protein sequence ID" value="KLO14548.1"/>
    <property type="molecule type" value="Genomic_DNA"/>
</dbReference>
<dbReference type="STRING" id="27342.A0A0H2RYJ6"/>
<reference evidence="5 6" key="1">
    <citation type="submission" date="2015-04" db="EMBL/GenBank/DDBJ databases">
        <title>Complete genome sequence of Schizopora paradoxa KUC8140, a cosmopolitan wood degrader in East Asia.</title>
        <authorList>
            <consortium name="DOE Joint Genome Institute"/>
            <person name="Min B."/>
            <person name="Park H."/>
            <person name="Jang Y."/>
            <person name="Kim J.-J."/>
            <person name="Kim K.H."/>
            <person name="Pangilinan J."/>
            <person name="Lipzen A."/>
            <person name="Riley R."/>
            <person name="Grigoriev I.V."/>
            <person name="Spatafora J.W."/>
            <person name="Choi I.-G."/>
        </authorList>
    </citation>
    <scope>NUCLEOTIDE SEQUENCE [LARGE SCALE GENOMIC DNA]</scope>
    <source>
        <strain evidence="5 6">KUC8140</strain>
    </source>
</reference>
<organism evidence="5 6">
    <name type="scientific">Schizopora paradoxa</name>
    <dbReference type="NCBI Taxonomy" id="27342"/>
    <lineage>
        <taxon>Eukaryota</taxon>
        <taxon>Fungi</taxon>
        <taxon>Dikarya</taxon>
        <taxon>Basidiomycota</taxon>
        <taxon>Agaricomycotina</taxon>
        <taxon>Agaricomycetes</taxon>
        <taxon>Hymenochaetales</taxon>
        <taxon>Schizoporaceae</taxon>
        <taxon>Schizopora</taxon>
    </lineage>
</organism>
<evidence type="ECO:0000259" key="4">
    <source>
        <dbReference type="Pfam" id="PF18132"/>
    </source>
</evidence>
<name>A0A0H2RYJ6_9AGAM</name>
<keyword evidence="3" id="KW-0503">Monooxygenase</keyword>
<proteinExistence type="predicted"/>
<accession>A0A0H2RYJ6</accession>
<evidence type="ECO:0000256" key="2">
    <source>
        <dbReference type="ARBA" id="ARBA00023002"/>
    </source>
</evidence>
<sequence>MQHGAEKDGTRSTEHLPYKFDPYEWSARVVVDKDTLGVPFTVYILITPPSLTSDPLAGKDPLDWIKSKYYSGEVAAMTGFGGRSYGSTNADVSAEIIEGYVSLNEKLKEFIGTLEPEAVEEHLRGHLLWKVGKSGRGENKEVDLSKLPTLEVTVFSAKLKRVRDDIPIPIYEDAVEHPDITKGKQGGTKSQETFS</sequence>
<gene>
    <name evidence="5" type="ORF">SCHPADRAFT_927808</name>
</gene>
<evidence type="ECO:0000256" key="1">
    <source>
        <dbReference type="ARBA" id="ARBA00001973"/>
    </source>
</evidence>
<evidence type="ECO:0000256" key="3">
    <source>
        <dbReference type="ARBA" id="ARBA00023033"/>
    </source>
</evidence>
<dbReference type="Pfam" id="PF18132">
    <property type="entry name" value="Tyrosinase_C"/>
    <property type="match status" value="1"/>
</dbReference>
<dbReference type="InterPro" id="IPR041640">
    <property type="entry name" value="Tyrosinase_C"/>
</dbReference>
<evidence type="ECO:0000313" key="5">
    <source>
        <dbReference type="EMBL" id="KLO14548.1"/>
    </source>
</evidence>
<evidence type="ECO:0000313" key="6">
    <source>
        <dbReference type="Proteomes" id="UP000053477"/>
    </source>
</evidence>
<dbReference type="AlphaFoldDB" id="A0A0H2RYJ6"/>
<keyword evidence="6" id="KW-1185">Reference proteome</keyword>
<feature type="domain" description="Tyrosinase C-terminal" evidence="4">
    <location>
        <begin position="24"/>
        <end position="154"/>
    </location>
</feature>
<comment type="cofactor">
    <cofactor evidence="1">
        <name>Cu(2+)</name>
        <dbReference type="ChEBI" id="CHEBI:29036"/>
    </cofactor>
</comment>
<dbReference type="GO" id="GO:0004497">
    <property type="term" value="F:monooxygenase activity"/>
    <property type="evidence" value="ECO:0007669"/>
    <property type="project" value="UniProtKB-KW"/>
</dbReference>
<dbReference type="InParanoid" id="A0A0H2RYJ6"/>
<protein>
    <recommendedName>
        <fullName evidence="4">Tyrosinase C-terminal domain-containing protein</fullName>
    </recommendedName>
</protein>
<dbReference type="OrthoDB" id="6132182at2759"/>